<keyword evidence="2" id="KW-1185">Reference proteome</keyword>
<comment type="caution">
    <text evidence="1">The sequence shown here is derived from an EMBL/GenBank/DDBJ whole genome shotgun (WGS) entry which is preliminary data.</text>
</comment>
<sequence length="286" mass="31728">MRVRPIPALPDQTWDQYVDELLGSQSFGSDSTQHPDDLTALNESLRCTQERIEQWSTNHVSENNADGGAPCEEEECICYGTVSRTSVKLCGSMLDLDHRLDLSAIDSVYGHVQMKLITQDSHFQVAFLDDTVLGDVNVQLEKALTSIAENQYPVEYEVFASVRAIRETISKATKEKDAVVRMQINVYGSRAAAQAVGKELSQQKIYLQRPIYVRDGAFYDNPHVLKIAGFQSSATDVVVPVGEKVSEKAAAETLKRAVMNVYSSLTRGQELRGLEGDARLKTLLLL</sequence>
<name>A0A9W8Y6U4_9PLEO</name>
<evidence type="ECO:0000313" key="1">
    <source>
        <dbReference type="EMBL" id="KAJ4367141.1"/>
    </source>
</evidence>
<protein>
    <submittedName>
        <fullName evidence="1">Uncharacterized protein</fullName>
    </submittedName>
</protein>
<proteinExistence type="predicted"/>
<reference evidence="1" key="1">
    <citation type="submission" date="2022-10" db="EMBL/GenBank/DDBJ databases">
        <title>Tapping the CABI collections for fungal endophytes: first genome assemblies for Collariella, Neodidymelliopsis, Ascochyta clinopodiicola, Didymella pomorum, Didymosphaeria variabile, Neocosmospora piperis and Neocucurbitaria cava.</title>
        <authorList>
            <person name="Hill R."/>
        </authorList>
    </citation>
    <scope>NUCLEOTIDE SEQUENCE</scope>
    <source>
        <strain evidence="1">IMI 356814</strain>
    </source>
</reference>
<dbReference type="Proteomes" id="UP001140560">
    <property type="component" value="Unassembled WGS sequence"/>
</dbReference>
<dbReference type="AlphaFoldDB" id="A0A9W8Y6U4"/>
<dbReference type="EMBL" id="JAPEUY010000013">
    <property type="protein sequence ID" value="KAJ4367141.1"/>
    <property type="molecule type" value="Genomic_DNA"/>
</dbReference>
<organism evidence="1 2">
    <name type="scientific">Neocucurbitaria cava</name>
    <dbReference type="NCBI Taxonomy" id="798079"/>
    <lineage>
        <taxon>Eukaryota</taxon>
        <taxon>Fungi</taxon>
        <taxon>Dikarya</taxon>
        <taxon>Ascomycota</taxon>
        <taxon>Pezizomycotina</taxon>
        <taxon>Dothideomycetes</taxon>
        <taxon>Pleosporomycetidae</taxon>
        <taxon>Pleosporales</taxon>
        <taxon>Pleosporineae</taxon>
        <taxon>Cucurbitariaceae</taxon>
        <taxon>Neocucurbitaria</taxon>
    </lineage>
</organism>
<accession>A0A9W8Y6U4</accession>
<dbReference type="OrthoDB" id="3793567at2759"/>
<gene>
    <name evidence="1" type="ORF">N0V83_007671</name>
</gene>
<evidence type="ECO:0000313" key="2">
    <source>
        <dbReference type="Proteomes" id="UP001140560"/>
    </source>
</evidence>